<dbReference type="GO" id="GO:0000155">
    <property type="term" value="F:phosphorelay sensor kinase activity"/>
    <property type="evidence" value="ECO:0007669"/>
    <property type="project" value="InterPro"/>
</dbReference>
<dbReference type="Pfam" id="PF02518">
    <property type="entry name" value="HATPase_c"/>
    <property type="match status" value="1"/>
</dbReference>
<dbReference type="InterPro" id="IPR003594">
    <property type="entry name" value="HATPase_dom"/>
</dbReference>
<evidence type="ECO:0000256" key="8">
    <source>
        <dbReference type="ARBA" id="ARBA00023012"/>
    </source>
</evidence>
<keyword evidence="13" id="KW-1185">Reference proteome</keyword>
<feature type="region of interest" description="Disordered" evidence="9">
    <location>
        <begin position="360"/>
        <end position="385"/>
    </location>
</feature>
<keyword evidence="5" id="KW-0547">Nucleotide-binding</keyword>
<evidence type="ECO:0000256" key="6">
    <source>
        <dbReference type="ARBA" id="ARBA00022777"/>
    </source>
</evidence>
<dbReference type="InterPro" id="IPR050482">
    <property type="entry name" value="Sensor_HK_TwoCompSys"/>
</dbReference>
<dbReference type="GO" id="GO:0005524">
    <property type="term" value="F:ATP binding"/>
    <property type="evidence" value="ECO:0007669"/>
    <property type="project" value="UniProtKB-KW"/>
</dbReference>
<keyword evidence="3" id="KW-0597">Phosphoprotein</keyword>
<gene>
    <name evidence="12" type="ORF">Pro02_60800</name>
</gene>
<dbReference type="InterPro" id="IPR036890">
    <property type="entry name" value="HATPase_C_sf"/>
</dbReference>
<evidence type="ECO:0000256" key="10">
    <source>
        <dbReference type="SAM" id="Phobius"/>
    </source>
</evidence>
<dbReference type="Gene3D" id="1.20.5.1930">
    <property type="match status" value="1"/>
</dbReference>
<keyword evidence="10" id="KW-0812">Transmembrane</keyword>
<keyword evidence="10" id="KW-1133">Transmembrane helix</keyword>
<evidence type="ECO:0000256" key="7">
    <source>
        <dbReference type="ARBA" id="ARBA00022840"/>
    </source>
</evidence>
<dbReference type="PANTHER" id="PTHR24421:SF10">
    <property type="entry name" value="NITRATE_NITRITE SENSOR PROTEIN NARQ"/>
    <property type="match status" value="1"/>
</dbReference>
<accession>A0A8J3S7Y4</accession>
<dbReference type="Proteomes" id="UP000655044">
    <property type="component" value="Unassembled WGS sequence"/>
</dbReference>
<evidence type="ECO:0000256" key="4">
    <source>
        <dbReference type="ARBA" id="ARBA00022679"/>
    </source>
</evidence>
<feature type="transmembrane region" description="Helical" evidence="10">
    <location>
        <begin position="81"/>
        <end position="103"/>
    </location>
</feature>
<sequence>MPHDGLRRGGLMVLTLLVGTLTAGVQLLWLLVSAPCLALPRLRPEVLAVSVRIASFEVRRLGMRVVGYSGVRAHRYLSARWAVGVLGGLVLLVLGIGAGAAIWLVTGWLAGEHPDGIEPTAPILAYIAVLGTVLLFLNLTGIAGVVSLERWLVVRLLGLSPTEILERRIAELAETRAGIVAAVDVERRRIERDLHDGLQQRLVALAMLIGRARRGRSLELLDDLLRQAHEDAQRALADLREVAWRVYPSALDSLGLREALAGVAERSAVPVRISYDLDGRPATTAETAVYFVVCEAVTNAAKHAGAGLITVRVASEESGIQVRVTDDGRGGADPSGSGLSGLARRVAALDGHFSVISPEGGPTVVTADLPPSSWDLEKSFPSKGD</sequence>
<evidence type="ECO:0000259" key="11">
    <source>
        <dbReference type="SMART" id="SM00387"/>
    </source>
</evidence>
<keyword evidence="6" id="KW-0418">Kinase</keyword>
<dbReference type="EMBL" id="BOOI01000064">
    <property type="protein sequence ID" value="GIH87672.1"/>
    <property type="molecule type" value="Genomic_DNA"/>
</dbReference>
<dbReference type="AlphaFoldDB" id="A0A8J3S7Y4"/>
<dbReference type="EC" id="2.7.13.3" evidence="2"/>
<evidence type="ECO:0000256" key="1">
    <source>
        <dbReference type="ARBA" id="ARBA00000085"/>
    </source>
</evidence>
<feature type="compositionally biased region" description="Basic and acidic residues" evidence="9">
    <location>
        <begin position="375"/>
        <end position="385"/>
    </location>
</feature>
<feature type="transmembrane region" description="Helical" evidence="10">
    <location>
        <begin position="12"/>
        <end position="32"/>
    </location>
</feature>
<comment type="catalytic activity">
    <reaction evidence="1">
        <text>ATP + protein L-histidine = ADP + protein N-phospho-L-histidine.</text>
        <dbReference type="EC" id="2.7.13.3"/>
    </reaction>
</comment>
<keyword evidence="4" id="KW-0808">Transferase</keyword>
<dbReference type="Pfam" id="PF07730">
    <property type="entry name" value="HisKA_3"/>
    <property type="match status" value="1"/>
</dbReference>
<keyword evidence="8" id="KW-0902">Two-component regulatory system</keyword>
<keyword evidence="10" id="KW-0472">Membrane</keyword>
<dbReference type="PANTHER" id="PTHR24421">
    <property type="entry name" value="NITRATE/NITRITE SENSOR PROTEIN NARX-RELATED"/>
    <property type="match status" value="1"/>
</dbReference>
<evidence type="ECO:0000313" key="12">
    <source>
        <dbReference type="EMBL" id="GIH87672.1"/>
    </source>
</evidence>
<keyword evidence="7" id="KW-0067">ATP-binding</keyword>
<dbReference type="GO" id="GO:0016020">
    <property type="term" value="C:membrane"/>
    <property type="evidence" value="ECO:0007669"/>
    <property type="project" value="InterPro"/>
</dbReference>
<protein>
    <recommendedName>
        <fullName evidence="2">histidine kinase</fullName>
        <ecNumber evidence="2">2.7.13.3</ecNumber>
    </recommendedName>
</protein>
<evidence type="ECO:0000256" key="2">
    <source>
        <dbReference type="ARBA" id="ARBA00012438"/>
    </source>
</evidence>
<dbReference type="RefSeq" id="WP_084780768.1">
    <property type="nucleotide sequence ID" value="NZ_BMQP01000043.1"/>
</dbReference>
<evidence type="ECO:0000313" key="13">
    <source>
        <dbReference type="Proteomes" id="UP000655044"/>
    </source>
</evidence>
<evidence type="ECO:0000256" key="9">
    <source>
        <dbReference type="SAM" id="MobiDB-lite"/>
    </source>
</evidence>
<feature type="transmembrane region" description="Helical" evidence="10">
    <location>
        <begin position="123"/>
        <end position="146"/>
    </location>
</feature>
<evidence type="ECO:0000256" key="5">
    <source>
        <dbReference type="ARBA" id="ARBA00022741"/>
    </source>
</evidence>
<comment type="caution">
    <text evidence="12">The sequence shown here is derived from an EMBL/GenBank/DDBJ whole genome shotgun (WGS) entry which is preliminary data.</text>
</comment>
<dbReference type="CDD" id="cd16917">
    <property type="entry name" value="HATPase_UhpB-NarQ-NarX-like"/>
    <property type="match status" value="1"/>
</dbReference>
<dbReference type="Gene3D" id="3.30.565.10">
    <property type="entry name" value="Histidine kinase-like ATPase, C-terminal domain"/>
    <property type="match status" value="1"/>
</dbReference>
<organism evidence="12 13">
    <name type="scientific">Planobispora rosea</name>
    <dbReference type="NCBI Taxonomy" id="35762"/>
    <lineage>
        <taxon>Bacteria</taxon>
        <taxon>Bacillati</taxon>
        <taxon>Actinomycetota</taxon>
        <taxon>Actinomycetes</taxon>
        <taxon>Streptosporangiales</taxon>
        <taxon>Streptosporangiaceae</taxon>
        <taxon>Planobispora</taxon>
    </lineage>
</organism>
<name>A0A8J3S7Y4_PLARO</name>
<feature type="domain" description="Histidine kinase/HSP90-like ATPase" evidence="11">
    <location>
        <begin position="284"/>
        <end position="373"/>
    </location>
</feature>
<dbReference type="SMART" id="SM00387">
    <property type="entry name" value="HATPase_c"/>
    <property type="match status" value="1"/>
</dbReference>
<dbReference type="GO" id="GO:0046983">
    <property type="term" value="F:protein dimerization activity"/>
    <property type="evidence" value="ECO:0007669"/>
    <property type="project" value="InterPro"/>
</dbReference>
<dbReference type="InterPro" id="IPR011712">
    <property type="entry name" value="Sig_transdc_His_kin_sub3_dim/P"/>
</dbReference>
<evidence type="ECO:0000256" key="3">
    <source>
        <dbReference type="ARBA" id="ARBA00022553"/>
    </source>
</evidence>
<reference evidence="12" key="1">
    <citation type="submission" date="2021-01" db="EMBL/GenBank/DDBJ databases">
        <title>Whole genome shotgun sequence of Planobispora rosea NBRC 15558.</title>
        <authorList>
            <person name="Komaki H."/>
            <person name="Tamura T."/>
        </authorList>
    </citation>
    <scope>NUCLEOTIDE SEQUENCE</scope>
    <source>
        <strain evidence="12">NBRC 15558</strain>
    </source>
</reference>
<proteinExistence type="predicted"/>
<dbReference type="SUPFAM" id="SSF55874">
    <property type="entry name" value="ATPase domain of HSP90 chaperone/DNA topoisomerase II/histidine kinase"/>
    <property type="match status" value="1"/>
</dbReference>